<feature type="domain" description="HTH marR-type" evidence="4">
    <location>
        <begin position="1"/>
        <end position="139"/>
    </location>
</feature>
<dbReference type="InterPro" id="IPR036390">
    <property type="entry name" value="WH_DNA-bd_sf"/>
</dbReference>
<dbReference type="SUPFAM" id="SSF46785">
    <property type="entry name" value="Winged helix' DNA-binding domain"/>
    <property type="match status" value="1"/>
</dbReference>
<dbReference type="InterPro" id="IPR036388">
    <property type="entry name" value="WH-like_DNA-bd_sf"/>
</dbReference>
<dbReference type="PANTHER" id="PTHR42756:SF1">
    <property type="entry name" value="TRANSCRIPTIONAL REPRESSOR OF EMRAB OPERON"/>
    <property type="match status" value="1"/>
</dbReference>
<evidence type="ECO:0000313" key="6">
    <source>
        <dbReference type="Proteomes" id="UP000711047"/>
    </source>
</evidence>
<sequence length="139" mass="15796">MSREAEKEQAIYKVMDHMASVQQKSQAFVELITKRGALSQNQIMLMFQLQLTGSLNITDIAERLVITPGAASFMCDKLEDLEYIERIRTKEDRRVVNIVLTEQGKQHNLSLFDTFEVADLGKISMTLQMIDDLMGGIVQ</sequence>
<evidence type="ECO:0000313" key="5">
    <source>
        <dbReference type="EMBL" id="NQX48413.1"/>
    </source>
</evidence>
<evidence type="ECO:0000256" key="1">
    <source>
        <dbReference type="ARBA" id="ARBA00023015"/>
    </source>
</evidence>
<dbReference type="InterPro" id="IPR023187">
    <property type="entry name" value="Tscrpt_reg_MarR-type_CS"/>
</dbReference>
<keyword evidence="2" id="KW-0238">DNA-binding</keyword>
<evidence type="ECO:0000256" key="3">
    <source>
        <dbReference type="ARBA" id="ARBA00023163"/>
    </source>
</evidence>
<dbReference type="PROSITE" id="PS50995">
    <property type="entry name" value="HTH_MARR_2"/>
    <property type="match status" value="1"/>
</dbReference>
<accession>A0ABX2DUP3</accession>
<evidence type="ECO:0000259" key="4">
    <source>
        <dbReference type="PROSITE" id="PS50995"/>
    </source>
</evidence>
<dbReference type="PANTHER" id="PTHR42756">
    <property type="entry name" value="TRANSCRIPTIONAL REGULATOR, MARR"/>
    <property type="match status" value="1"/>
</dbReference>
<dbReference type="Proteomes" id="UP000711047">
    <property type="component" value="Unassembled WGS sequence"/>
</dbReference>
<dbReference type="Gene3D" id="1.10.10.10">
    <property type="entry name" value="Winged helix-like DNA-binding domain superfamily/Winged helix DNA-binding domain"/>
    <property type="match status" value="1"/>
</dbReference>
<dbReference type="RefSeq" id="WP_173138502.1">
    <property type="nucleotide sequence ID" value="NZ_JABMKX010000015.1"/>
</dbReference>
<reference evidence="5 6" key="1">
    <citation type="submission" date="2020-05" db="EMBL/GenBank/DDBJ databases">
        <title>Paenibacillus glebae, sp. nov., Paenibacillus humi sp. nov., Paenibacillus pedi sp. nov., Paenibacillus terrestris sp. nov. and Paenibacillus terricola sp. nov., isolated from a forest top soil sample.</title>
        <authorList>
            <person name="Qi S."/>
            <person name="Carlier A."/>
            <person name="Cnockaert M."/>
            <person name="Vandamme P."/>
        </authorList>
    </citation>
    <scope>NUCLEOTIDE SEQUENCE [LARGE SCALE GENOMIC DNA]</scope>
    <source>
        <strain evidence="5 6">LMG 29502</strain>
    </source>
</reference>
<gene>
    <name evidence="5" type="ORF">HQN87_24085</name>
</gene>
<dbReference type="InterPro" id="IPR000835">
    <property type="entry name" value="HTH_MarR-typ"/>
</dbReference>
<keyword evidence="3" id="KW-0804">Transcription</keyword>
<proteinExistence type="predicted"/>
<keyword evidence="1" id="KW-0805">Transcription regulation</keyword>
<dbReference type="EMBL" id="JABMKX010000015">
    <property type="protein sequence ID" value="NQX48413.1"/>
    <property type="molecule type" value="Genomic_DNA"/>
</dbReference>
<dbReference type="Pfam" id="PF01047">
    <property type="entry name" value="MarR"/>
    <property type="match status" value="1"/>
</dbReference>
<dbReference type="SMART" id="SM00347">
    <property type="entry name" value="HTH_MARR"/>
    <property type="match status" value="1"/>
</dbReference>
<name>A0ABX2DUP3_9BACL</name>
<evidence type="ECO:0000256" key="2">
    <source>
        <dbReference type="ARBA" id="ARBA00023125"/>
    </source>
</evidence>
<organism evidence="5 6">
    <name type="scientific">Paenibacillus tritici</name>
    <dbReference type="NCBI Taxonomy" id="1873425"/>
    <lineage>
        <taxon>Bacteria</taxon>
        <taxon>Bacillati</taxon>
        <taxon>Bacillota</taxon>
        <taxon>Bacilli</taxon>
        <taxon>Bacillales</taxon>
        <taxon>Paenibacillaceae</taxon>
        <taxon>Paenibacillus</taxon>
    </lineage>
</organism>
<dbReference type="PROSITE" id="PS01117">
    <property type="entry name" value="HTH_MARR_1"/>
    <property type="match status" value="1"/>
</dbReference>
<keyword evidence="6" id="KW-1185">Reference proteome</keyword>
<protein>
    <submittedName>
        <fullName evidence="5">MarR family transcriptional regulator</fullName>
    </submittedName>
</protein>
<comment type="caution">
    <text evidence="5">The sequence shown here is derived from an EMBL/GenBank/DDBJ whole genome shotgun (WGS) entry which is preliminary data.</text>
</comment>